<accession>A0A3P9LRK8</accession>
<organism evidence="2 3">
    <name type="scientific">Oryzias latipes</name>
    <name type="common">Japanese rice fish</name>
    <name type="synonym">Japanese killifish</name>
    <dbReference type="NCBI Taxonomy" id="8090"/>
    <lineage>
        <taxon>Eukaryota</taxon>
        <taxon>Metazoa</taxon>
        <taxon>Chordata</taxon>
        <taxon>Craniata</taxon>
        <taxon>Vertebrata</taxon>
        <taxon>Euteleostomi</taxon>
        <taxon>Actinopterygii</taxon>
        <taxon>Neopterygii</taxon>
        <taxon>Teleostei</taxon>
        <taxon>Neoteleostei</taxon>
        <taxon>Acanthomorphata</taxon>
        <taxon>Ovalentaria</taxon>
        <taxon>Atherinomorphae</taxon>
        <taxon>Beloniformes</taxon>
        <taxon>Adrianichthyidae</taxon>
        <taxon>Oryziinae</taxon>
        <taxon>Oryzias</taxon>
    </lineage>
</organism>
<reference evidence="2" key="4">
    <citation type="submission" date="2025-09" db="UniProtKB">
        <authorList>
            <consortium name="Ensembl"/>
        </authorList>
    </citation>
    <scope>IDENTIFICATION</scope>
    <source>
        <strain evidence="2">HNI</strain>
    </source>
</reference>
<reference evidence="2 3" key="2">
    <citation type="submission" date="2017-04" db="EMBL/GenBank/DDBJ databases">
        <title>CpG methylation of centromeres and impact of large insertions on vertebrate speciation.</title>
        <authorList>
            <person name="Ichikawa K."/>
            <person name="Yoshimura J."/>
            <person name="Morishita S."/>
        </authorList>
    </citation>
    <scope>NUCLEOTIDE SEQUENCE</scope>
    <source>
        <strain evidence="2 3">HNI</strain>
    </source>
</reference>
<name>A0A3P9LRK8_ORYLA</name>
<proteinExistence type="predicted"/>
<evidence type="ECO:0000256" key="1">
    <source>
        <dbReference type="SAM" id="SignalP"/>
    </source>
</evidence>
<evidence type="ECO:0000313" key="3">
    <source>
        <dbReference type="Proteomes" id="UP000265180"/>
    </source>
</evidence>
<evidence type="ECO:0000313" key="2">
    <source>
        <dbReference type="Ensembl" id="ENSORLP00020023257.1"/>
    </source>
</evidence>
<keyword evidence="1" id="KW-0732">Signal</keyword>
<dbReference type="Ensembl" id="ENSORLT00020010031.1">
    <property type="protein sequence ID" value="ENSORLP00020023257.1"/>
    <property type="gene ID" value="ENSORLG00020003965.1"/>
</dbReference>
<sequence>MSSCTGALLLLNLTGLVMASAAHRNYVSDNMRYAHNYVAHRLNLTKPHIGNDPLFTFIKNNASCLRQHNLSLFNKTLDVYLRMFSIILDDTTTSPLLKPLSGKVQEAVKSNLTELHRKMLELKDLLQGQNPRHHGPRHRSKRENLLSKLDNIQVDDVLNQKKALAELKVFYQAASVCHYHGYVPAADSAHIATAK</sequence>
<feature type="signal peptide" evidence="1">
    <location>
        <begin position="1"/>
        <end position="19"/>
    </location>
</feature>
<dbReference type="InterPro" id="IPR009079">
    <property type="entry name" value="4_helix_cytokine-like_core"/>
</dbReference>
<protein>
    <submittedName>
        <fullName evidence="2">Uncharacterized protein</fullName>
    </submittedName>
</protein>
<dbReference type="Proteomes" id="UP000265180">
    <property type="component" value="Chromosome 23"/>
</dbReference>
<reference key="1">
    <citation type="journal article" date="2007" name="Nature">
        <title>The medaka draft genome and insights into vertebrate genome evolution.</title>
        <authorList>
            <person name="Kasahara M."/>
            <person name="Naruse K."/>
            <person name="Sasaki S."/>
            <person name="Nakatani Y."/>
            <person name="Qu W."/>
            <person name="Ahsan B."/>
            <person name="Yamada T."/>
            <person name="Nagayasu Y."/>
            <person name="Doi K."/>
            <person name="Kasai Y."/>
            <person name="Jindo T."/>
            <person name="Kobayashi D."/>
            <person name="Shimada A."/>
            <person name="Toyoda A."/>
            <person name="Kuroki Y."/>
            <person name="Fujiyama A."/>
            <person name="Sasaki T."/>
            <person name="Shimizu A."/>
            <person name="Asakawa S."/>
            <person name="Shimizu N."/>
            <person name="Hashimoto S."/>
            <person name="Yang J."/>
            <person name="Lee Y."/>
            <person name="Matsushima K."/>
            <person name="Sugano S."/>
            <person name="Sakaizumi M."/>
            <person name="Narita T."/>
            <person name="Ohishi K."/>
            <person name="Haga S."/>
            <person name="Ohta F."/>
            <person name="Nomoto H."/>
            <person name="Nogata K."/>
            <person name="Morishita T."/>
            <person name="Endo T."/>
            <person name="Shin-I T."/>
            <person name="Takeda H."/>
            <person name="Morishita S."/>
            <person name="Kohara Y."/>
        </authorList>
    </citation>
    <scope>NUCLEOTIDE SEQUENCE [LARGE SCALE GENOMIC DNA]</scope>
    <source>
        <strain>Hd-rR</strain>
    </source>
</reference>
<dbReference type="AlphaFoldDB" id="A0A3P9LRK8"/>
<reference evidence="2" key="3">
    <citation type="submission" date="2025-08" db="UniProtKB">
        <authorList>
            <consortium name="Ensembl"/>
        </authorList>
    </citation>
    <scope>IDENTIFICATION</scope>
    <source>
        <strain evidence="2">HNI</strain>
    </source>
</reference>
<feature type="chain" id="PRO_5018227209" evidence="1">
    <location>
        <begin position="20"/>
        <end position="195"/>
    </location>
</feature>
<dbReference type="Gene3D" id="1.20.1250.10">
    <property type="match status" value="1"/>
</dbReference>